<keyword evidence="1" id="KW-0808">Transferase</keyword>
<dbReference type="RefSeq" id="XP_007926843.1">
    <property type="nucleotide sequence ID" value="XM_007928652.1"/>
</dbReference>
<accession>M3B2T6</accession>
<name>M3B2T6_PSEFD</name>
<organism evidence="4 5">
    <name type="scientific">Pseudocercospora fijiensis (strain CIRAD86)</name>
    <name type="common">Black leaf streak disease fungus</name>
    <name type="synonym">Mycosphaerella fijiensis</name>
    <dbReference type="NCBI Taxonomy" id="383855"/>
    <lineage>
        <taxon>Eukaryota</taxon>
        <taxon>Fungi</taxon>
        <taxon>Dikarya</taxon>
        <taxon>Ascomycota</taxon>
        <taxon>Pezizomycotina</taxon>
        <taxon>Dothideomycetes</taxon>
        <taxon>Dothideomycetidae</taxon>
        <taxon>Mycosphaerellales</taxon>
        <taxon>Mycosphaerellaceae</taxon>
        <taxon>Pseudocercospora</taxon>
    </lineage>
</organism>
<dbReference type="eggNOG" id="KOG0895">
    <property type="taxonomic scope" value="Eukaryota"/>
</dbReference>
<dbReference type="Pfam" id="PF00179">
    <property type="entry name" value="UQ_con"/>
    <property type="match status" value="1"/>
</dbReference>
<feature type="non-terminal residue" evidence="4">
    <location>
        <position position="1"/>
    </location>
</feature>
<evidence type="ECO:0000313" key="5">
    <source>
        <dbReference type="Proteomes" id="UP000016932"/>
    </source>
</evidence>
<dbReference type="InterPro" id="IPR000608">
    <property type="entry name" value="UBC"/>
</dbReference>
<dbReference type="STRING" id="383855.M3B2T6"/>
<keyword evidence="5" id="KW-1185">Reference proteome</keyword>
<dbReference type="PROSITE" id="PS50127">
    <property type="entry name" value="UBC_2"/>
    <property type="match status" value="1"/>
</dbReference>
<proteinExistence type="predicted"/>
<dbReference type="EMBL" id="KB446558">
    <property type="protein sequence ID" value="EME83678.1"/>
    <property type="molecule type" value="Genomic_DNA"/>
</dbReference>
<dbReference type="GeneID" id="19330512"/>
<evidence type="ECO:0000313" key="4">
    <source>
        <dbReference type="EMBL" id="EME83678.1"/>
    </source>
</evidence>
<gene>
    <name evidence="4" type="ORF">MYCFIDRAFT_123837</name>
</gene>
<dbReference type="KEGG" id="pfj:MYCFIDRAFT_123837"/>
<evidence type="ECO:0000256" key="1">
    <source>
        <dbReference type="ARBA" id="ARBA00022679"/>
    </source>
</evidence>
<dbReference type="OrthoDB" id="47801at2759"/>
<sequence length="86" mass="9613">ILIIGPQGTPYENGLFEFDLLCQNHFPTSPPRLEFRTTGGGRVRFNPNLYDDGTVCLSLLGTWSGEPWDSEKSTIRQVLVSIQAMI</sequence>
<dbReference type="GO" id="GO:0016740">
    <property type="term" value="F:transferase activity"/>
    <property type="evidence" value="ECO:0007669"/>
    <property type="project" value="UniProtKB-KW"/>
</dbReference>
<keyword evidence="2" id="KW-0833">Ubl conjugation pathway</keyword>
<dbReference type="SUPFAM" id="SSF54495">
    <property type="entry name" value="UBC-like"/>
    <property type="match status" value="1"/>
</dbReference>
<dbReference type="Gene3D" id="3.10.110.10">
    <property type="entry name" value="Ubiquitin Conjugating Enzyme"/>
    <property type="match status" value="1"/>
</dbReference>
<feature type="non-terminal residue" evidence="4">
    <location>
        <position position="86"/>
    </location>
</feature>
<feature type="domain" description="UBC core" evidence="3">
    <location>
        <begin position="1"/>
        <end position="86"/>
    </location>
</feature>
<dbReference type="VEuPathDB" id="FungiDB:MYCFIDRAFT_123837"/>
<evidence type="ECO:0000259" key="3">
    <source>
        <dbReference type="PROSITE" id="PS50127"/>
    </source>
</evidence>
<protein>
    <recommendedName>
        <fullName evidence="3">UBC core domain-containing protein</fullName>
    </recommendedName>
</protein>
<reference evidence="4 5" key="1">
    <citation type="journal article" date="2012" name="PLoS Pathog.">
        <title>Diverse lifestyles and strategies of plant pathogenesis encoded in the genomes of eighteen Dothideomycetes fungi.</title>
        <authorList>
            <person name="Ohm R.A."/>
            <person name="Feau N."/>
            <person name="Henrissat B."/>
            <person name="Schoch C.L."/>
            <person name="Horwitz B.A."/>
            <person name="Barry K.W."/>
            <person name="Condon B.J."/>
            <person name="Copeland A.C."/>
            <person name="Dhillon B."/>
            <person name="Glaser F."/>
            <person name="Hesse C.N."/>
            <person name="Kosti I."/>
            <person name="LaButti K."/>
            <person name="Lindquist E.A."/>
            <person name="Lucas S."/>
            <person name="Salamov A.A."/>
            <person name="Bradshaw R.E."/>
            <person name="Ciuffetti L."/>
            <person name="Hamelin R.C."/>
            <person name="Kema G.H.J."/>
            <person name="Lawrence C."/>
            <person name="Scott J.A."/>
            <person name="Spatafora J.W."/>
            <person name="Turgeon B.G."/>
            <person name="de Wit P.J.G.M."/>
            <person name="Zhong S."/>
            <person name="Goodwin S.B."/>
            <person name="Grigoriev I.V."/>
        </authorList>
    </citation>
    <scope>NUCLEOTIDE SEQUENCE [LARGE SCALE GENOMIC DNA]</scope>
    <source>
        <strain evidence="4 5">CIRAD86</strain>
    </source>
</reference>
<dbReference type="Proteomes" id="UP000016932">
    <property type="component" value="Unassembled WGS sequence"/>
</dbReference>
<dbReference type="InterPro" id="IPR016135">
    <property type="entry name" value="UBQ-conjugating_enzyme/RWD"/>
</dbReference>
<evidence type="ECO:0000256" key="2">
    <source>
        <dbReference type="ARBA" id="ARBA00022786"/>
    </source>
</evidence>
<dbReference type="HOGENOM" id="CLU_2580297_0_0_1"/>
<dbReference type="AlphaFoldDB" id="M3B2T6"/>
<dbReference type="PANTHER" id="PTHR46116">
    <property type="entry name" value="(E3-INDEPENDENT) E2 UBIQUITIN-CONJUGATING ENZYME"/>
    <property type="match status" value="1"/>
</dbReference>